<evidence type="ECO:0000313" key="2">
    <source>
        <dbReference type="Proteomes" id="UP000186221"/>
    </source>
</evidence>
<sequence>MAVATLSLFRFEGTSHLPWLMSQMVFARRPLHAEPRLRFFKLCGSGTGEGFTPKPNWHVWAIMSAFANEEDAQGVIHDNPVWQNWRKHSDEQLFIHLSPTSSRGSWGGRNPFIPEPDADPGEGPVVALTRAAIKPHMATRFWSRVPDISQKVGTDPNLIFKIGIGEIPLFHQVTFSIWPDVKAMSQFARGDTPHGRAIRAAREQGWFTEELYARFRLLGIEGTWLGKNPLDAQKDLEREAA</sequence>
<keyword evidence="1" id="KW-0503">Monooxygenase</keyword>
<reference evidence="2" key="1">
    <citation type="submission" date="2017-01" db="EMBL/GenBank/DDBJ databases">
        <authorList>
            <person name="Varghese N."/>
            <person name="Submissions S."/>
        </authorList>
    </citation>
    <scope>NUCLEOTIDE SEQUENCE [LARGE SCALE GENOMIC DNA]</scope>
    <source>
        <strain evidence="2">DSM 19945</strain>
    </source>
</reference>
<dbReference type="Proteomes" id="UP000186221">
    <property type="component" value="Unassembled WGS sequence"/>
</dbReference>
<dbReference type="CDD" id="cd21650">
    <property type="entry name" value="CrtA-like"/>
    <property type="match status" value="1"/>
</dbReference>
<evidence type="ECO:0000313" key="1">
    <source>
        <dbReference type="EMBL" id="SIS86577.1"/>
    </source>
</evidence>
<accession>A0A1N7MKF5</accession>
<proteinExistence type="predicted"/>
<protein>
    <submittedName>
        <fullName evidence="1">Spheroidene monooxygenase</fullName>
    </submittedName>
</protein>
<name>A0A1N7MKF5_9RHOB</name>
<dbReference type="AlphaFoldDB" id="A0A1N7MKF5"/>
<gene>
    <name evidence="1" type="ORF">SAMN05421580_10621</name>
</gene>
<keyword evidence="2" id="KW-1185">Reference proteome</keyword>
<dbReference type="NCBIfam" id="NF045923">
    <property type="entry name" value="SpheroidMoxCrtARhod"/>
    <property type="match status" value="1"/>
</dbReference>
<dbReference type="GO" id="GO:0004497">
    <property type="term" value="F:monooxygenase activity"/>
    <property type="evidence" value="ECO:0007669"/>
    <property type="project" value="UniProtKB-KW"/>
</dbReference>
<dbReference type="OrthoDB" id="1122317at2"/>
<organism evidence="1 2">
    <name type="scientific">Rhodobacter aestuarii</name>
    <dbReference type="NCBI Taxonomy" id="453582"/>
    <lineage>
        <taxon>Bacteria</taxon>
        <taxon>Pseudomonadati</taxon>
        <taxon>Pseudomonadota</taxon>
        <taxon>Alphaproteobacteria</taxon>
        <taxon>Rhodobacterales</taxon>
        <taxon>Rhodobacter group</taxon>
        <taxon>Rhodobacter</taxon>
    </lineage>
</organism>
<dbReference type="EMBL" id="FTOG01000006">
    <property type="protein sequence ID" value="SIS86577.1"/>
    <property type="molecule type" value="Genomic_DNA"/>
</dbReference>
<keyword evidence="1" id="KW-0560">Oxidoreductase</keyword>
<dbReference type="STRING" id="453582.SAMN05421580_10621"/>
<dbReference type="RefSeq" id="WP_076484827.1">
    <property type="nucleotide sequence ID" value="NZ_FTOG01000006.1"/>
</dbReference>
<dbReference type="InterPro" id="IPR049574">
    <property type="entry name" value="CrtA-like"/>
</dbReference>